<dbReference type="SUPFAM" id="SSF161111">
    <property type="entry name" value="Cation efflux protein transmembrane domain-like"/>
    <property type="match status" value="1"/>
</dbReference>
<evidence type="ECO:0000313" key="9">
    <source>
        <dbReference type="Proteomes" id="UP000285575"/>
    </source>
</evidence>
<dbReference type="GO" id="GO:0005886">
    <property type="term" value="C:plasma membrane"/>
    <property type="evidence" value="ECO:0007669"/>
    <property type="project" value="TreeGrafter"/>
</dbReference>
<name>A0A437RGW9_9BURK</name>
<keyword evidence="9" id="KW-1185">Reference proteome</keyword>
<accession>A0A437RGW9</accession>
<dbReference type="PANTHER" id="PTHR11562">
    <property type="entry name" value="CATION EFFLUX PROTEIN/ ZINC TRANSPORTER"/>
    <property type="match status" value="1"/>
</dbReference>
<evidence type="ECO:0000256" key="3">
    <source>
        <dbReference type="ARBA" id="ARBA00022906"/>
    </source>
</evidence>
<dbReference type="AlphaFoldDB" id="A0A437RGW9"/>
<gene>
    <name evidence="8" type="ORF">EOE66_08975</name>
</gene>
<feature type="transmembrane region" description="Helical" evidence="6">
    <location>
        <begin position="24"/>
        <end position="46"/>
    </location>
</feature>
<dbReference type="EMBL" id="SACR01000003">
    <property type="protein sequence ID" value="RVU45999.1"/>
    <property type="molecule type" value="Genomic_DNA"/>
</dbReference>
<sequence>MSDSCGSHGCATPAASQSPRYRRVLWAALIINLAMFGVELAGGLSSGSVSLLADAVDFFGDAANYGISLLVLGMALTWRARAALFKGLSMGAFGIFVLGRAAWSAASGTVPEPMTMGAIGALALLANVSVAAMLYAWREGDANMRSVWLCSRNDAIGNVAVMAAALGVFGTGSGWPDLAVASVMGVLALTAARSVIQQARAELRPLPAHA</sequence>
<evidence type="ECO:0000256" key="1">
    <source>
        <dbReference type="ARBA" id="ARBA00004141"/>
    </source>
</evidence>
<feature type="transmembrane region" description="Helical" evidence="6">
    <location>
        <begin position="155"/>
        <end position="172"/>
    </location>
</feature>
<dbReference type="InterPro" id="IPR058533">
    <property type="entry name" value="Cation_efflux_TM"/>
</dbReference>
<dbReference type="PANTHER" id="PTHR11562:SF17">
    <property type="entry name" value="RE54080P-RELATED"/>
    <property type="match status" value="1"/>
</dbReference>
<dbReference type="GO" id="GO:0005385">
    <property type="term" value="F:zinc ion transmembrane transporter activity"/>
    <property type="evidence" value="ECO:0007669"/>
    <property type="project" value="TreeGrafter"/>
</dbReference>
<feature type="transmembrane region" description="Helical" evidence="6">
    <location>
        <begin position="178"/>
        <end position="196"/>
    </location>
</feature>
<reference evidence="8 9" key="1">
    <citation type="submission" date="2019-01" db="EMBL/GenBank/DDBJ databases">
        <authorList>
            <person name="Chen W.-M."/>
        </authorList>
    </citation>
    <scope>NUCLEOTIDE SEQUENCE [LARGE SCALE GENOMIC DNA]</scope>
    <source>
        <strain evidence="8 9">KYPY4</strain>
    </source>
</reference>
<dbReference type="Gene3D" id="1.20.1510.10">
    <property type="entry name" value="Cation efflux protein transmembrane domain"/>
    <property type="match status" value="1"/>
</dbReference>
<keyword evidence="2 6" id="KW-0812">Transmembrane</keyword>
<dbReference type="InterPro" id="IPR050681">
    <property type="entry name" value="CDF/SLC30A"/>
</dbReference>
<feature type="domain" description="Cation efflux protein transmembrane" evidence="7">
    <location>
        <begin position="25"/>
        <end position="202"/>
    </location>
</feature>
<keyword evidence="3" id="KW-0406">Ion transport</keyword>
<feature type="transmembrane region" description="Helical" evidence="6">
    <location>
        <begin position="83"/>
        <end position="103"/>
    </location>
</feature>
<comment type="subcellular location">
    <subcellularLocation>
        <location evidence="1">Membrane</location>
        <topology evidence="1">Multi-pass membrane protein</topology>
    </subcellularLocation>
</comment>
<evidence type="ECO:0000256" key="6">
    <source>
        <dbReference type="SAM" id="Phobius"/>
    </source>
</evidence>
<dbReference type="RefSeq" id="WP_128228371.1">
    <property type="nucleotide sequence ID" value="NZ_SACR01000003.1"/>
</dbReference>
<keyword evidence="5 6" id="KW-0472">Membrane</keyword>
<proteinExistence type="predicted"/>
<comment type="caution">
    <text evidence="8">The sequence shown here is derived from an EMBL/GenBank/DDBJ whole genome shotgun (WGS) entry which is preliminary data.</text>
</comment>
<keyword evidence="3" id="KW-0813">Transport</keyword>
<keyword evidence="3" id="KW-0864">Zinc transport</keyword>
<keyword evidence="4 6" id="KW-1133">Transmembrane helix</keyword>
<evidence type="ECO:0000313" key="8">
    <source>
        <dbReference type="EMBL" id="RVU45999.1"/>
    </source>
</evidence>
<evidence type="ECO:0000256" key="5">
    <source>
        <dbReference type="ARBA" id="ARBA00023136"/>
    </source>
</evidence>
<keyword evidence="3" id="KW-0862">Zinc</keyword>
<dbReference type="InterPro" id="IPR027469">
    <property type="entry name" value="Cation_efflux_TMD_sf"/>
</dbReference>
<feature type="transmembrane region" description="Helical" evidence="6">
    <location>
        <begin position="58"/>
        <end position="76"/>
    </location>
</feature>
<evidence type="ECO:0000256" key="4">
    <source>
        <dbReference type="ARBA" id="ARBA00022989"/>
    </source>
</evidence>
<protein>
    <submittedName>
        <fullName evidence="8">Cation transporter</fullName>
    </submittedName>
</protein>
<organism evidence="8 9">
    <name type="scientific">Rubrivivax rivuli</name>
    <dbReference type="NCBI Taxonomy" id="1862385"/>
    <lineage>
        <taxon>Bacteria</taxon>
        <taxon>Pseudomonadati</taxon>
        <taxon>Pseudomonadota</taxon>
        <taxon>Betaproteobacteria</taxon>
        <taxon>Burkholderiales</taxon>
        <taxon>Sphaerotilaceae</taxon>
        <taxon>Rubrivivax</taxon>
    </lineage>
</organism>
<dbReference type="Pfam" id="PF01545">
    <property type="entry name" value="Cation_efflux"/>
    <property type="match status" value="1"/>
</dbReference>
<evidence type="ECO:0000256" key="2">
    <source>
        <dbReference type="ARBA" id="ARBA00022692"/>
    </source>
</evidence>
<evidence type="ECO:0000259" key="7">
    <source>
        <dbReference type="Pfam" id="PF01545"/>
    </source>
</evidence>
<dbReference type="OrthoDB" id="9799649at2"/>
<feature type="transmembrane region" description="Helical" evidence="6">
    <location>
        <begin position="115"/>
        <end position="135"/>
    </location>
</feature>
<dbReference type="Proteomes" id="UP000285575">
    <property type="component" value="Unassembled WGS sequence"/>
</dbReference>